<evidence type="ECO:0000313" key="3">
    <source>
        <dbReference type="Proteomes" id="UP001521209"/>
    </source>
</evidence>
<keyword evidence="1" id="KW-0812">Transmembrane</keyword>
<sequence>MAPPPHSGHRASGNLDDTIRLAPRRRGPRNIVILCAAVAIVLIAGFGLWLGLRPAPFPLAGEARIFSHVTRRFTVFRFRDDPLVLVVDCPGLHAQGLMFDRLAALIEKAAAPRDQVLTTAEFAATLAAAHASVGTYYYGDDYPAAAMRRFFRLARAEGVALNPQERRLQAILRRSGFLKPGANGAVISIPQAGAGHRVTPLVRAVILRHELSHGAYFTLPRYRAFVHRFWNDVMTAKERAAFRGFLTRQGYDPRERELIINETQAYLVFTRDREFFRPSAVGLPRATVDALRARFIAAMPDFWLKPLATAPLPSAPTS</sequence>
<dbReference type="PROSITE" id="PS50096">
    <property type="entry name" value="IQ"/>
    <property type="match status" value="1"/>
</dbReference>
<dbReference type="EMBL" id="JAKGBZ010000054">
    <property type="protein sequence ID" value="MCF3948469.1"/>
    <property type="molecule type" value="Genomic_DNA"/>
</dbReference>
<keyword evidence="1" id="KW-1133">Transmembrane helix</keyword>
<organism evidence="2 3">
    <name type="scientific">Acidiphilium iwatense</name>
    <dbReference type="NCBI Taxonomy" id="768198"/>
    <lineage>
        <taxon>Bacteria</taxon>
        <taxon>Pseudomonadati</taxon>
        <taxon>Pseudomonadota</taxon>
        <taxon>Alphaproteobacteria</taxon>
        <taxon>Acetobacterales</taxon>
        <taxon>Acidocellaceae</taxon>
        <taxon>Acidiphilium</taxon>
    </lineage>
</organism>
<dbReference type="Proteomes" id="UP001521209">
    <property type="component" value="Unassembled WGS sequence"/>
</dbReference>
<feature type="transmembrane region" description="Helical" evidence="1">
    <location>
        <begin position="31"/>
        <end position="52"/>
    </location>
</feature>
<dbReference type="RefSeq" id="WP_235705752.1">
    <property type="nucleotide sequence ID" value="NZ_JAKGBZ010000054.1"/>
</dbReference>
<name>A0ABS9E0B4_9PROT</name>
<evidence type="ECO:0000256" key="1">
    <source>
        <dbReference type="SAM" id="Phobius"/>
    </source>
</evidence>
<accession>A0ABS9E0B4</accession>
<protein>
    <recommendedName>
        <fullName evidence="4">DUF1570 domain-containing protein</fullName>
    </recommendedName>
</protein>
<evidence type="ECO:0008006" key="4">
    <source>
        <dbReference type="Google" id="ProtNLM"/>
    </source>
</evidence>
<keyword evidence="1" id="KW-0472">Membrane</keyword>
<keyword evidence="3" id="KW-1185">Reference proteome</keyword>
<reference evidence="2 3" key="1">
    <citation type="submission" date="2022-01" db="EMBL/GenBank/DDBJ databases">
        <authorList>
            <person name="Won M."/>
            <person name="Kim S.-J."/>
            <person name="Kwon S.-W."/>
        </authorList>
    </citation>
    <scope>NUCLEOTIDE SEQUENCE [LARGE SCALE GENOMIC DNA]</scope>
    <source>
        <strain evidence="2 3">KCTC 23505</strain>
    </source>
</reference>
<evidence type="ECO:0000313" key="2">
    <source>
        <dbReference type="EMBL" id="MCF3948469.1"/>
    </source>
</evidence>
<proteinExistence type="predicted"/>
<gene>
    <name evidence="2" type="ORF">L2A60_17510</name>
</gene>
<comment type="caution">
    <text evidence="2">The sequence shown here is derived from an EMBL/GenBank/DDBJ whole genome shotgun (WGS) entry which is preliminary data.</text>
</comment>